<dbReference type="Proteomes" id="UP000663929">
    <property type="component" value="Chromosome"/>
</dbReference>
<feature type="transmembrane region" description="Helical" evidence="7">
    <location>
        <begin position="328"/>
        <end position="351"/>
    </location>
</feature>
<keyword evidence="5 7" id="KW-1133">Transmembrane helix</keyword>
<evidence type="ECO:0000256" key="4">
    <source>
        <dbReference type="ARBA" id="ARBA00022692"/>
    </source>
</evidence>
<evidence type="ECO:0000256" key="2">
    <source>
        <dbReference type="ARBA" id="ARBA00008929"/>
    </source>
</evidence>
<reference evidence="8" key="1">
    <citation type="submission" date="2021-03" db="EMBL/GenBank/DDBJ databases">
        <title>Acanthopleuribacteraceae sp. M133.</title>
        <authorList>
            <person name="Wang G."/>
        </authorList>
    </citation>
    <scope>NUCLEOTIDE SEQUENCE</scope>
    <source>
        <strain evidence="8">M133</strain>
    </source>
</reference>
<keyword evidence="4 7" id="KW-0812">Transmembrane</keyword>
<feature type="transmembrane region" description="Helical" evidence="7">
    <location>
        <begin position="371"/>
        <end position="393"/>
    </location>
</feature>
<comment type="similarity">
    <text evidence="2">Belongs to the NrfD family.</text>
</comment>
<dbReference type="GO" id="GO:0005886">
    <property type="term" value="C:plasma membrane"/>
    <property type="evidence" value="ECO:0007669"/>
    <property type="project" value="UniProtKB-SubCell"/>
</dbReference>
<dbReference type="PANTHER" id="PTHR43044">
    <property type="match status" value="1"/>
</dbReference>
<feature type="transmembrane region" description="Helical" evidence="7">
    <location>
        <begin position="141"/>
        <end position="166"/>
    </location>
</feature>
<protein>
    <submittedName>
        <fullName evidence="8">Polysulfide reductase NrfD</fullName>
    </submittedName>
</protein>
<evidence type="ECO:0000256" key="3">
    <source>
        <dbReference type="ARBA" id="ARBA00022475"/>
    </source>
</evidence>
<accession>A0A8A4TQ71</accession>
<sequence length="412" mass="45671">MSKPNPIHFFKDAFVTATSGSLRYHLWMGCLTFLMILGSYAYWVQLREGLVVTGMTDHVSWGMYISNFTFLVGLAAAAVMLVLPTYILDDVDFGRAVLIGEGVAVSALVMCLAFVTVDLGGPHRAWHLIPKLGYFNWPQSLLTWDVLVLNGYLALNLLIPFYILYSHYKGEKPDKRKYLPFVVLSVFWAVGIHLVTAFLYAGLPARPFWHNALLGPRFLASAFAAGPGFIILVLGVIHTQTAYTIRSVIFDKLAMITTVAAQINLVMLGSELFVEFYHPTEHAESAMYLFFGLDGHDALVPWIRTAIVLNVVATVVLSLHPLRRRRPILLASCALLFLAIWIEKGMGMVVPGFIPGPLGDVVDYSPTWVEIWITGGIWAMGFFFLSALTKVAIEIETGRMVHVSARKGGEDA</sequence>
<dbReference type="AlphaFoldDB" id="A0A8A4TQ71"/>
<evidence type="ECO:0000256" key="1">
    <source>
        <dbReference type="ARBA" id="ARBA00004651"/>
    </source>
</evidence>
<keyword evidence="3" id="KW-1003">Cell membrane</keyword>
<feature type="transmembrane region" description="Helical" evidence="7">
    <location>
        <begin position="63"/>
        <end position="84"/>
    </location>
</feature>
<dbReference type="InterPro" id="IPR054823">
    <property type="entry name" value="DsrP-like"/>
</dbReference>
<keyword evidence="6 7" id="KW-0472">Membrane</keyword>
<comment type="subcellular location">
    <subcellularLocation>
        <location evidence="1">Cell membrane</location>
        <topology evidence="1">Multi-pass membrane protein</topology>
    </subcellularLocation>
</comment>
<dbReference type="Gene3D" id="1.20.1630.10">
    <property type="entry name" value="Formate dehydrogenase/DMSO reductase domain"/>
    <property type="match status" value="1"/>
</dbReference>
<feature type="transmembrane region" description="Helical" evidence="7">
    <location>
        <begin position="218"/>
        <end position="237"/>
    </location>
</feature>
<feature type="transmembrane region" description="Helical" evidence="7">
    <location>
        <begin position="299"/>
        <end position="319"/>
    </location>
</feature>
<evidence type="ECO:0000313" key="8">
    <source>
        <dbReference type="EMBL" id="QTD51334.1"/>
    </source>
</evidence>
<evidence type="ECO:0000256" key="6">
    <source>
        <dbReference type="ARBA" id="ARBA00023136"/>
    </source>
</evidence>
<evidence type="ECO:0000256" key="5">
    <source>
        <dbReference type="ARBA" id="ARBA00022989"/>
    </source>
</evidence>
<dbReference type="RefSeq" id="WP_237381465.1">
    <property type="nucleotide sequence ID" value="NZ_CP071793.1"/>
</dbReference>
<dbReference type="Pfam" id="PF03916">
    <property type="entry name" value="NrfD"/>
    <property type="match status" value="1"/>
</dbReference>
<evidence type="ECO:0000313" key="9">
    <source>
        <dbReference type="Proteomes" id="UP000663929"/>
    </source>
</evidence>
<dbReference type="EMBL" id="CP071793">
    <property type="protein sequence ID" value="QTD51334.1"/>
    <property type="molecule type" value="Genomic_DNA"/>
</dbReference>
<dbReference type="NCBIfam" id="NF045798">
    <property type="entry name" value="DsrP"/>
    <property type="match status" value="1"/>
</dbReference>
<feature type="transmembrane region" description="Helical" evidence="7">
    <location>
        <begin position="24"/>
        <end position="43"/>
    </location>
</feature>
<dbReference type="PANTHER" id="PTHR43044:SF2">
    <property type="entry name" value="POLYSULPHIDE REDUCTASE NRFD"/>
    <property type="match status" value="1"/>
</dbReference>
<keyword evidence="9" id="KW-1185">Reference proteome</keyword>
<dbReference type="KEGG" id="scor:J3U87_02600"/>
<feature type="transmembrane region" description="Helical" evidence="7">
    <location>
        <begin position="178"/>
        <end position="203"/>
    </location>
</feature>
<proteinExistence type="inferred from homology"/>
<feature type="transmembrane region" description="Helical" evidence="7">
    <location>
        <begin position="249"/>
        <end position="269"/>
    </location>
</feature>
<organism evidence="8 9">
    <name type="scientific">Sulfidibacter corallicola</name>
    <dbReference type="NCBI Taxonomy" id="2818388"/>
    <lineage>
        <taxon>Bacteria</taxon>
        <taxon>Pseudomonadati</taxon>
        <taxon>Acidobacteriota</taxon>
        <taxon>Holophagae</taxon>
        <taxon>Acanthopleuribacterales</taxon>
        <taxon>Acanthopleuribacteraceae</taxon>
        <taxon>Sulfidibacter</taxon>
    </lineage>
</organism>
<evidence type="ECO:0000256" key="7">
    <source>
        <dbReference type="SAM" id="Phobius"/>
    </source>
</evidence>
<feature type="transmembrane region" description="Helical" evidence="7">
    <location>
        <begin position="96"/>
        <end position="121"/>
    </location>
</feature>
<name>A0A8A4TQ71_SULCO</name>
<dbReference type="InterPro" id="IPR005614">
    <property type="entry name" value="NrfD-like"/>
</dbReference>
<gene>
    <name evidence="8" type="primary">nrfD</name>
    <name evidence="8" type="ORF">J3U87_02600</name>
</gene>